<feature type="region of interest" description="Disordered" evidence="1">
    <location>
        <begin position="322"/>
        <end position="403"/>
    </location>
</feature>
<feature type="compositionally biased region" description="Polar residues" evidence="1">
    <location>
        <begin position="789"/>
        <end position="798"/>
    </location>
</feature>
<feature type="region of interest" description="Disordered" evidence="1">
    <location>
        <begin position="416"/>
        <end position="455"/>
    </location>
</feature>
<feature type="compositionally biased region" description="Basic and acidic residues" evidence="1">
    <location>
        <begin position="910"/>
        <end position="927"/>
    </location>
</feature>
<name>A0A5B0QXQ9_PUCGR</name>
<feature type="region of interest" description="Disordered" evidence="1">
    <location>
        <begin position="607"/>
        <end position="638"/>
    </location>
</feature>
<feature type="compositionally biased region" description="Basic and acidic residues" evidence="1">
    <location>
        <begin position="805"/>
        <end position="816"/>
    </location>
</feature>
<feature type="region of interest" description="Disordered" evidence="1">
    <location>
        <begin position="789"/>
        <end position="1077"/>
    </location>
</feature>
<feature type="compositionally biased region" description="Basic residues" evidence="1">
    <location>
        <begin position="684"/>
        <end position="693"/>
    </location>
</feature>
<dbReference type="Proteomes" id="UP000324748">
    <property type="component" value="Unassembled WGS sequence"/>
</dbReference>
<feature type="compositionally biased region" description="Basic and acidic residues" evidence="1">
    <location>
        <begin position="369"/>
        <end position="403"/>
    </location>
</feature>
<gene>
    <name evidence="2" type="ORF">PGT21_028027</name>
</gene>
<feature type="compositionally biased region" description="Basic and acidic residues" evidence="1">
    <location>
        <begin position="988"/>
        <end position="999"/>
    </location>
</feature>
<comment type="caution">
    <text evidence="2">The sequence shown here is derived from an EMBL/GenBank/DDBJ whole genome shotgun (WGS) entry which is preliminary data.</text>
</comment>
<protein>
    <submittedName>
        <fullName evidence="2">Uncharacterized protein</fullName>
    </submittedName>
</protein>
<dbReference type="OrthoDB" id="10315539at2759"/>
<feature type="region of interest" description="Disordered" evidence="1">
    <location>
        <begin position="201"/>
        <end position="300"/>
    </location>
</feature>
<evidence type="ECO:0000313" key="3">
    <source>
        <dbReference type="Proteomes" id="UP000324748"/>
    </source>
</evidence>
<sequence>MFSQRHGGWRNLYFVILSACRIQCMYQIPHPSTGQLAAWASPPPEAEIQHFETGALLPWHQPGLDGRPTLVQGTPSATFSPYHHEAVPSVGDQAGRYVFVSPEPPAHPFQTLVPPTSQDTILHPHPSMVYVYPWSPQMLSQHPKYRRPVSGSSLNPHAAEFAPKPMFPPVAELTHLDGPNAVTEASHSDLNMGASIFSEGAAHQFPSPGNGQSLNVQASEVKTQPPATISAPITPAPTLKPAGNTGASSAPTGAGQIHPSEAKASPAQLSEAKSTSSTTSSIPKAATRQSSLAETESNLSESIKTFETKDLSKSINDKIIQQRVEHKKQQKVEDDEKGGSARLPPNPVDAIAKPKARQEELQPPNLQDDSGRTGVHDSTFDQPSKEERFDHQSTPPKEEDLEHKTRFLKKVLKIQPHIPNDKLSQKVTKAQDGNKDDGVSRQTLARTGKEGQREIDLQTEDQPHNTPRVDSTRTVLKTNAERLDTTSATPKKIESDRVNFRQKAPKDITSPLSPFSSSGKFEPAEIQGTPPTVLSDSQTEAEGVLENSPISLSDTRAFKMSQNKMVDRYDNEFPLLPLPAPVKEIDTVRTSNARPTTPPQTTIFLKKASQRSRKASYQASLNAQSTTKNTKRGDSDETAEAISLRKILDDKSDGLSEKTRLLLYKSIPDSSSSSTKAEMNRSSLKGKKSKISMKAHQPTAQVGKTESINSYPLRVKADVNLLTPASLSAKSVDRDSEKLLTDMQDTHEKESAAVNLEPVSPDPAAKPQVEPILPKADAKTLPEGNFNRAMTTTRTTSIAPVGDGGKQKESFKKDPEALAQAKTPLTKNSPRQKKLPQSTEKIENKVSKNSERNVLEALIDPVAPKNLEKQPHGTKQSALQDDLPRMQIADTSGPLPQQSASDSNGLRNKAIVEDKEPNSNTSDKEMDATSSAKEVSDVTPVSRDGLNKSPVGFFDPSIRESAETTSKHQSAHFDREKQSFQPPSLNQSKDRKPSPKEMDATSSAKEVSDLTPVSRDGLNKSPVGFFDPSIRESAETTSKHQSAHFDREKQSFQPPSLNQSKDRKPSPQSTSRNSDIKEKFRQIRLPNYLPQHIQNPSEFPVSSMKKTSKKYQNKMRNLAKPFTDDQKRDISLANASLNFGIQNVLRMEKEKLDLYIANTLAIFLNPPDTSLHYCMDPNLDPPMFQILFEDWKKNSRAFHQAKRPIEEMIGPFEGRRRWLTLEKWLYKHDAANKWKLEREEFRNQKIEEKVMDMIEEHYGISDSLLNFHNIPSDKSDLVSKLPESAMAVLTRVVGLKASVRRNKLKFYLMNRYDSPKWWEEFHLEEESDRFGLDVLTIIKVGDALHFGSENWIHELKRKPAKADLSYTQLIQVFSNEDKALPIPWIESSEREWLNRLPGNLYQERLENLSSFIRDLGDSNKLGLELLCLNNGLSQERLLMGIKDRKPLMPEVYNMIPKMSPAEKRTLLTWITKNPPALGKKFNHSTPSGNLLLRIRNLSSLLEWPRYLSWNFIQSKTKLAPKSISP</sequence>
<organism evidence="2 3">
    <name type="scientific">Puccinia graminis f. sp. tritici</name>
    <dbReference type="NCBI Taxonomy" id="56615"/>
    <lineage>
        <taxon>Eukaryota</taxon>
        <taxon>Fungi</taxon>
        <taxon>Dikarya</taxon>
        <taxon>Basidiomycota</taxon>
        <taxon>Pucciniomycotina</taxon>
        <taxon>Pucciniomycetes</taxon>
        <taxon>Pucciniales</taxon>
        <taxon>Pucciniaceae</taxon>
        <taxon>Puccinia</taxon>
    </lineage>
</organism>
<feature type="compositionally biased region" description="Polar residues" evidence="1">
    <location>
        <begin position="615"/>
        <end position="628"/>
    </location>
</feature>
<proteinExistence type="predicted"/>
<feature type="compositionally biased region" description="Basic and acidic residues" evidence="1">
    <location>
        <begin position="1029"/>
        <end position="1050"/>
    </location>
</feature>
<feature type="compositionally biased region" description="Polar residues" evidence="1">
    <location>
        <begin position="823"/>
        <end position="839"/>
    </location>
</feature>
<accession>A0A5B0QXQ9</accession>
<reference evidence="2 3" key="1">
    <citation type="submission" date="2019-05" db="EMBL/GenBank/DDBJ databases">
        <title>Emergence of the Ug99 lineage of the wheat stem rust pathogen through somatic hybridization.</title>
        <authorList>
            <person name="Li F."/>
            <person name="Upadhyaya N.M."/>
            <person name="Sperschneider J."/>
            <person name="Matny O."/>
            <person name="Nguyen-Phuc H."/>
            <person name="Mago R."/>
            <person name="Raley C."/>
            <person name="Miller M.E."/>
            <person name="Silverstein K.A.T."/>
            <person name="Henningsen E."/>
            <person name="Hirsch C.D."/>
            <person name="Visser B."/>
            <person name="Pretorius Z.A."/>
            <person name="Steffenson B.J."/>
            <person name="Schwessinger B."/>
            <person name="Dodds P.N."/>
            <person name="Figueroa M."/>
        </authorList>
    </citation>
    <scope>NUCLEOTIDE SEQUENCE [LARGE SCALE GENOMIC DNA]</scope>
    <source>
        <strain evidence="2">21-0</strain>
    </source>
</reference>
<dbReference type="EMBL" id="VSWC01000002">
    <property type="protein sequence ID" value="KAA1117950.1"/>
    <property type="molecule type" value="Genomic_DNA"/>
</dbReference>
<feature type="compositionally biased region" description="Low complexity" evidence="1">
    <location>
        <begin position="225"/>
        <end position="237"/>
    </location>
</feature>
<feature type="compositionally biased region" description="Basic and acidic residues" evidence="1">
    <location>
        <begin position="840"/>
        <end position="854"/>
    </location>
</feature>
<feature type="compositionally biased region" description="Polar residues" evidence="1">
    <location>
        <begin position="287"/>
        <end position="300"/>
    </location>
</feature>
<feature type="compositionally biased region" description="Basic and acidic residues" evidence="1">
    <location>
        <begin position="957"/>
        <end position="978"/>
    </location>
</feature>
<feature type="compositionally biased region" description="Polar residues" evidence="1">
    <location>
        <begin position="894"/>
        <end position="906"/>
    </location>
</feature>
<evidence type="ECO:0000256" key="1">
    <source>
        <dbReference type="SAM" id="MobiDB-lite"/>
    </source>
</evidence>
<feature type="compositionally biased region" description="Polar residues" evidence="1">
    <location>
        <begin position="510"/>
        <end position="519"/>
    </location>
</feature>
<evidence type="ECO:0000313" key="2">
    <source>
        <dbReference type="EMBL" id="KAA1117950.1"/>
    </source>
</evidence>
<feature type="region of interest" description="Disordered" evidence="1">
    <location>
        <begin position="668"/>
        <end position="704"/>
    </location>
</feature>
<keyword evidence="3" id="KW-1185">Reference proteome</keyword>
<feature type="compositionally biased region" description="Basic and acidic residues" evidence="1">
    <location>
        <begin position="330"/>
        <end position="339"/>
    </location>
</feature>
<feature type="compositionally biased region" description="Polar residues" evidence="1">
    <location>
        <begin position="207"/>
        <end position="222"/>
    </location>
</feature>
<feature type="region of interest" description="Disordered" evidence="1">
    <location>
        <begin position="506"/>
        <end position="535"/>
    </location>
</feature>